<organism evidence="2 3">
    <name type="scientific">Moorena producens (strain JHB)</name>
    <dbReference type="NCBI Taxonomy" id="1454205"/>
    <lineage>
        <taxon>Bacteria</taxon>
        <taxon>Bacillati</taxon>
        <taxon>Cyanobacteriota</taxon>
        <taxon>Cyanophyceae</taxon>
        <taxon>Coleofasciculales</taxon>
        <taxon>Coleofasciculaceae</taxon>
        <taxon>Moorena</taxon>
    </lineage>
</organism>
<dbReference type="EMBL" id="CP017708">
    <property type="protein sequence ID" value="AOY81001.1"/>
    <property type="molecule type" value="Genomic_DNA"/>
</dbReference>
<dbReference type="AlphaFoldDB" id="A0A1D9G089"/>
<protein>
    <submittedName>
        <fullName evidence="2">Uncharacterized protein</fullName>
    </submittedName>
</protein>
<evidence type="ECO:0000313" key="3">
    <source>
        <dbReference type="Proteomes" id="UP000176944"/>
    </source>
</evidence>
<accession>A0A1D9G089</accession>
<feature type="compositionally biased region" description="Polar residues" evidence="1">
    <location>
        <begin position="84"/>
        <end position="98"/>
    </location>
</feature>
<evidence type="ECO:0000256" key="1">
    <source>
        <dbReference type="SAM" id="MobiDB-lite"/>
    </source>
</evidence>
<name>A0A1D9G089_MOOP1</name>
<proteinExistence type="predicted"/>
<dbReference type="Proteomes" id="UP000176944">
    <property type="component" value="Chromosome"/>
</dbReference>
<evidence type="ECO:0000313" key="2">
    <source>
        <dbReference type="EMBL" id="AOY81001.1"/>
    </source>
</evidence>
<sequence length="931" mass="102916">MDKLILLFFANFFVQTPTLPTDFNNYQIFENVQFEVKDSDFFTSHSDQVKDFRIDKQPDDNPDDQPDDNLNVLVIEVTQSRSAEAESTTLAAQTQNQETPKKPAISDVITQSATKYPWIINPTDKLTFDPTSFRPNKNENYLETELRFADDNPILNKFTFANFPKDSQFYWVLDGNTVVIETQGFQGGLLYQGKSRDTQVTQTATVEQSLWGLQFISALPTNFEELVGEVEVNDLTVTVISGELINPEGIRAGEVIINSGIDTNDPNVTVLENRVINLGSGSTLNSSGGGSLFQFLDADNAPRILQGYPTTNLQPLLDNGNVKLEEGEIIPQEALQAAGITWGDPLTGEGLNFTAPSTSIPGVKIAQPEGGMNNDLLNLSVNPFLTEEERDFHYLNSLHWIPLGQRATEVDLNIDSQNSKHWYRFYISKSHNRSLIQYDPVDISASYSSIFSNPGISLTLSFDGDIDSNQIANATLGMALGIVFELIDFNNIDHSIQDARQKFDNNEGFARLQTKATPQQRRQINQRLNQTLASTNRSSRLNQVSGTVTFPSKITPKHSRIVQLRTGNHQRAIDFIERDISAWDQGDTSFSELRLSNQDFGPLGFIAGVVPLNNTAITPSNESSAVDVILTSPDGRQFVQQFRSSDNTVVPINSGRAFDIAFDRITLTQTSQRSIRDRTFAGYVSLPTIEVLVAGTSENFNYGVSLGGWFNLAPNSAPGVGENNPSELSENNVFTKEPTVGVYSHAQVNWLNRHVAVDSTNKPIAIITHVPFFSINWNSSANRLNPFQITAAYSFSRQGKNLGYSVTPAIIYTPEGLNAFMPENSQGEVVGYITGDLGTVGGLKSKLNLEIGRNVFYDVELSQRVIENFSLGAFVRNFTTTNVGLESRVSDFNYGAILRYNSNNGIVIDAKLGTGDQGFDARVQAGAQFKF</sequence>
<feature type="region of interest" description="Disordered" evidence="1">
    <location>
        <begin position="84"/>
        <end position="103"/>
    </location>
</feature>
<gene>
    <name evidence="2" type="ORF">BJP36_14935</name>
</gene>
<reference evidence="3" key="1">
    <citation type="submission" date="2016-10" db="EMBL/GenBank/DDBJ databases">
        <title>Comparative genomics uncovers the prolific and rare metabolic potential of the cyanobacterial genus Moorea.</title>
        <authorList>
            <person name="Leao T."/>
            <person name="Castelao G."/>
            <person name="Korobeynikov A."/>
            <person name="Monroe E.A."/>
            <person name="Podell S."/>
            <person name="Glukhov E."/>
            <person name="Allen E."/>
            <person name="Gerwick W.H."/>
            <person name="Gerwick L."/>
        </authorList>
    </citation>
    <scope>NUCLEOTIDE SEQUENCE [LARGE SCALE GENOMIC DNA]</scope>
    <source>
        <strain evidence="3">JHB</strain>
    </source>
</reference>